<reference evidence="1" key="1">
    <citation type="submission" date="2020-11" db="EMBL/GenBank/DDBJ databases">
        <authorList>
            <person name="Tran Van P."/>
        </authorList>
    </citation>
    <scope>NUCLEOTIDE SEQUENCE</scope>
</reference>
<organism evidence="1">
    <name type="scientific">Cyprideis torosa</name>
    <dbReference type="NCBI Taxonomy" id="163714"/>
    <lineage>
        <taxon>Eukaryota</taxon>
        <taxon>Metazoa</taxon>
        <taxon>Ecdysozoa</taxon>
        <taxon>Arthropoda</taxon>
        <taxon>Crustacea</taxon>
        <taxon>Oligostraca</taxon>
        <taxon>Ostracoda</taxon>
        <taxon>Podocopa</taxon>
        <taxon>Podocopida</taxon>
        <taxon>Cytherocopina</taxon>
        <taxon>Cytheroidea</taxon>
        <taxon>Cytherideidae</taxon>
        <taxon>Cyprideis</taxon>
    </lineage>
</organism>
<dbReference type="OrthoDB" id="413313at2759"/>
<accession>A0A7R8ZP56</accession>
<dbReference type="PANTHER" id="PTHR10974:SF6">
    <property type="entry name" value="PROTEIN CBG19234"/>
    <property type="match status" value="1"/>
</dbReference>
<dbReference type="CDD" id="cd16021">
    <property type="entry name" value="ALP_like"/>
    <property type="match status" value="1"/>
</dbReference>
<dbReference type="InterPro" id="IPR004245">
    <property type="entry name" value="DUF229"/>
</dbReference>
<dbReference type="SUPFAM" id="SSF53649">
    <property type="entry name" value="Alkaline phosphatase-like"/>
    <property type="match status" value="1"/>
</dbReference>
<dbReference type="InterPro" id="IPR017850">
    <property type="entry name" value="Alkaline_phosphatase_core_sf"/>
</dbReference>
<dbReference type="FunFam" id="3.40.720.10:FF:000017">
    <property type="entry name" value="Predicted protein"/>
    <property type="match status" value="1"/>
</dbReference>
<evidence type="ECO:0000313" key="1">
    <source>
        <dbReference type="EMBL" id="CAD7231170.1"/>
    </source>
</evidence>
<sequence length="637" mass="71852">MMSRRHFCNVLQSPRKTRWLLLVVSVLTVFFLIAWNLLRPVKFIPLPPVALDDPLQLPSMPGDVSIAVCRPTPVDFSPLEKFLVKSSPKVCPGKLPWFQVTGDKIRITDEALLRNAGSVECTFTEWHYVSDLVVRNSPPVSTTAGEYTLKDSDVAKVSCTGAHGLKYESVEIGVARSKRDGIGWSYTADDDIGLSILILVYDSVSRGIFERKLPKTNSILRSLGAITLEGYSILGDGTPAALIPMLTGETEEELPGVQKNLKKPLSVSTYPFIFQEAMDRGYVTAYLEDTWRVGTFTYRLTGFAYPPTDHFPIPYFKAMEQGEAAWNFCREGKVHHLDWLEYITNLMDTYTSVPRLFFGLHGHLSHDDLNRLGEHDDELVDFFADLEAQGHLNNSLVLLMADHGPRFTEFRQTEGGNHEERHPFIRMLLPCWFAQKFPEKHENLMENARSGVLLTPFDLHATFLDLLGDGLLDERREVWRSKGLKTADTRALSLFSEIPKDRDCKVADIPVHWCDCFKWTLLSVEDPSVRHIADTIVESINRFNSVAGRLCSRLTIREIAQASSTFNDGHLLFEVHFSVSPSGAKFEALAAKVLNSSHVAVDVPTISRTNRYEDQPRCISGSFPQLLKFCYCETDPF</sequence>
<protein>
    <submittedName>
        <fullName evidence="1">Uncharacterized protein</fullName>
    </submittedName>
</protein>
<dbReference type="PANTHER" id="PTHR10974">
    <property type="entry name" value="FI08016P-RELATED"/>
    <property type="match status" value="1"/>
</dbReference>
<dbReference type="AlphaFoldDB" id="A0A7R8ZP56"/>
<dbReference type="Gene3D" id="3.40.720.10">
    <property type="entry name" value="Alkaline Phosphatase, subunit A"/>
    <property type="match status" value="1"/>
</dbReference>
<gene>
    <name evidence="1" type="ORF">CTOB1V02_LOCUS9024</name>
</gene>
<proteinExistence type="predicted"/>
<dbReference type="EMBL" id="OB663245">
    <property type="protein sequence ID" value="CAD7231170.1"/>
    <property type="molecule type" value="Genomic_DNA"/>
</dbReference>
<name>A0A7R8ZP56_9CRUS</name>
<dbReference type="Pfam" id="PF02995">
    <property type="entry name" value="DUF229"/>
    <property type="match status" value="1"/>
</dbReference>
<dbReference type="GO" id="GO:0005615">
    <property type="term" value="C:extracellular space"/>
    <property type="evidence" value="ECO:0007669"/>
    <property type="project" value="TreeGrafter"/>
</dbReference>